<dbReference type="Pfam" id="PF22733">
    <property type="entry name" value="NNH1"/>
    <property type="match status" value="1"/>
</dbReference>
<dbReference type="InterPro" id="IPR027417">
    <property type="entry name" value="P-loop_NTPase"/>
</dbReference>
<reference evidence="4 5" key="1">
    <citation type="submission" date="2019-06" db="EMBL/GenBank/DDBJ databases">
        <title>Sequencing the genomes of 1000 actinobacteria strains.</title>
        <authorList>
            <person name="Klenk H.-P."/>
        </authorList>
    </citation>
    <scope>NUCLEOTIDE SEQUENCE [LARGE SCALE GENOMIC DNA]</scope>
    <source>
        <strain evidence="4 5">DSM 45456</strain>
    </source>
</reference>
<sequence>MEPVVLRVGGTLVGSAMRLWLTRRQGRAERTAPLVDLIGARLTDDFQRRRFHREVEALVDVVAERLLPLCRQEAPGLTEQDRLAAMAEVASAFDTADLSDAGLFEVDVDPAKLARRLRAELPAGAGLGEAASWFYTVLLDECCACFVQLVVHLTPFAARASAELLGRVSGLSEQVGHVLARLPAPTVLAPHGTANDAGFRTRYLRLVSESLDDIELFGVDVRRFRPRTTLSVAYISLSVSGAQRRGDVADEVTWWREGSRDRQDGAVRVERALAANDRILIRGEAGSGKSTLLRWLAITAARGAFRGDLADLNGRVPFLIKLRGHAGRGLPGPEGFVADAAQPLAAMMPPGFAHRQLESGRALVLVDGVDELPAAERAAVRVWLGRLTRAFPDARWVLTSRPGAAAAEWLRAEGFGSAFLERMNAADVRALIRHWHRAARDAGGLPCDEADLPRHEGALLSRLEANPHLRALATTPLLCAMLCALNLDRRTFLPRDRLELYRTALTLLLDRRDAERHIPGAAELTSQDRRHLLRHLAWRLSVNGRSELGREEAVRRLADRLTAMPRVAHDAETVLDHLVHRSGVVREPATGRIDFVHRSFQEFLTAEEAADQGDIGLLVDHAHLDQWRDVVVMAAGLAIAPLRVELLTGLLDRADAEPRHRRRLHLLAAAAMESDPALTPGLADRLERCLAELLPPRRTLEARSLAAGGEVLLPRLLADPRDLSEAAAAATVRTAALINGPDAWPVLERFARDPRHEVQRELVKAWHYFDPAEYADRVLSDAPLIDGQATVHDQDLLPHVGTLRHLTDLTANLENLIDLDLLADLPHLTSASLGGRFDDVTPLSGHRRLRSLLLSSSLPVRLSQLVDLDLESLYFYPRGHPAELADLPRLRRLSSLGVRQPASAADLDLLAGLRSLTRLAVYDHPDGADFAALHTLDRLWELDLGHIAHPGPLGIDGGLRHIARALPWLEEVGFVNVTDVGDLGELAAFPNLRRTSLRHCAVDDLSPLAAIPTLDTLRLSVPVPAGHLDQVKALTRLSVLDLLPSERAERIDLSPLGDRRLIVRVYGDDHRVSGVGPGITVERASRRAARRRPPRRSP</sequence>
<organism evidence="4 5">
    <name type="scientific">Saccharothrix saharensis</name>
    <dbReference type="NCBI Taxonomy" id="571190"/>
    <lineage>
        <taxon>Bacteria</taxon>
        <taxon>Bacillati</taxon>
        <taxon>Actinomycetota</taxon>
        <taxon>Actinomycetes</taxon>
        <taxon>Pseudonocardiales</taxon>
        <taxon>Pseudonocardiaceae</taxon>
        <taxon>Saccharothrix</taxon>
    </lineage>
</organism>
<keyword evidence="1" id="KW-0547">Nucleotide-binding</keyword>
<dbReference type="InterPro" id="IPR007111">
    <property type="entry name" value="NACHT_NTPase"/>
</dbReference>
<dbReference type="Pfam" id="PF05729">
    <property type="entry name" value="NACHT"/>
    <property type="match status" value="1"/>
</dbReference>
<evidence type="ECO:0000256" key="2">
    <source>
        <dbReference type="ARBA" id="ARBA00022840"/>
    </source>
</evidence>
<protein>
    <submittedName>
        <fullName evidence="4">NACHT domain-containing protein</fullName>
    </submittedName>
</protein>
<dbReference type="PROSITE" id="PS50837">
    <property type="entry name" value="NACHT"/>
    <property type="match status" value="1"/>
</dbReference>
<accession>A0A543J8S7</accession>
<dbReference type="RefSeq" id="WP_246107679.1">
    <property type="nucleotide sequence ID" value="NZ_VFPP01000001.1"/>
</dbReference>
<keyword evidence="5" id="KW-1185">Reference proteome</keyword>
<evidence type="ECO:0000313" key="4">
    <source>
        <dbReference type="EMBL" id="TQM79219.1"/>
    </source>
</evidence>
<dbReference type="Gene3D" id="3.40.50.300">
    <property type="entry name" value="P-loop containing nucleotide triphosphate hydrolases"/>
    <property type="match status" value="1"/>
</dbReference>
<feature type="domain" description="NACHT" evidence="3">
    <location>
        <begin position="277"/>
        <end position="611"/>
    </location>
</feature>
<dbReference type="GO" id="GO:0005524">
    <property type="term" value="F:ATP binding"/>
    <property type="evidence" value="ECO:0007669"/>
    <property type="project" value="UniProtKB-KW"/>
</dbReference>
<comment type="caution">
    <text evidence="4">The sequence shown here is derived from an EMBL/GenBank/DDBJ whole genome shotgun (WGS) entry which is preliminary data.</text>
</comment>
<dbReference type="InterPro" id="IPR032675">
    <property type="entry name" value="LRR_dom_sf"/>
</dbReference>
<dbReference type="Proteomes" id="UP000316628">
    <property type="component" value="Unassembled WGS sequence"/>
</dbReference>
<dbReference type="AlphaFoldDB" id="A0A543J8S7"/>
<proteinExistence type="predicted"/>
<keyword evidence="2" id="KW-0067">ATP-binding</keyword>
<dbReference type="EMBL" id="VFPP01000001">
    <property type="protein sequence ID" value="TQM79219.1"/>
    <property type="molecule type" value="Genomic_DNA"/>
</dbReference>
<dbReference type="SUPFAM" id="SSF52058">
    <property type="entry name" value="L domain-like"/>
    <property type="match status" value="1"/>
</dbReference>
<dbReference type="InterPro" id="IPR054547">
    <property type="entry name" value="NNH1"/>
</dbReference>
<evidence type="ECO:0000256" key="1">
    <source>
        <dbReference type="ARBA" id="ARBA00022741"/>
    </source>
</evidence>
<name>A0A543J8S7_9PSEU</name>
<dbReference type="PANTHER" id="PTHR46844:SF1">
    <property type="entry name" value="SLR5058 PROTEIN"/>
    <property type="match status" value="1"/>
</dbReference>
<dbReference type="Gene3D" id="3.80.10.10">
    <property type="entry name" value="Ribonuclease Inhibitor"/>
    <property type="match status" value="1"/>
</dbReference>
<evidence type="ECO:0000313" key="5">
    <source>
        <dbReference type="Proteomes" id="UP000316628"/>
    </source>
</evidence>
<dbReference type="SUPFAM" id="SSF52540">
    <property type="entry name" value="P-loop containing nucleoside triphosphate hydrolases"/>
    <property type="match status" value="1"/>
</dbReference>
<dbReference type="PANTHER" id="PTHR46844">
    <property type="entry name" value="SLR5058 PROTEIN"/>
    <property type="match status" value="1"/>
</dbReference>
<evidence type="ECO:0000259" key="3">
    <source>
        <dbReference type="PROSITE" id="PS50837"/>
    </source>
</evidence>
<gene>
    <name evidence="4" type="ORF">FHX81_1517</name>
</gene>